<sequence length="382" mass="41346">MKAEELAMLCGALSIKEKERRVGTLDTKLKEKGEQLLSLCLVGKCSRLGHPIKECSETGDGNEAITEAQLRLNVWLRSESPPKRFNNRNNHPGRRNWGNSGGRSYSNTGHGSWRPGESERDSGNRSWWRSSKLKSQAGDKLSLEPINSSMGKGVGVNALGGRTLTGDMPADGKIPAAQVRKTSQMKGISINEGKTTCLMEVEPDAGQASALVSNHGPNLPISDIRPTRISDIQPTALEASTVPLVPNRAVQNNVSPKAIVTQPVVKWKRAARGKQKAFEISDLGEEPKLGKRRISTREDFAQPVNKKIKNTGQLVVTVPIQDDSSKVCLQATDDSKEGGIDESQGRVVRPEIVTSVEVSSVGEEAPSHLQSAGRSPSARRVQ</sequence>
<dbReference type="Proteomes" id="UP001168877">
    <property type="component" value="Unassembled WGS sequence"/>
</dbReference>
<evidence type="ECO:0000313" key="2">
    <source>
        <dbReference type="EMBL" id="KAK0601645.1"/>
    </source>
</evidence>
<organism evidence="2 3">
    <name type="scientific">Acer saccharum</name>
    <name type="common">Sugar maple</name>
    <dbReference type="NCBI Taxonomy" id="4024"/>
    <lineage>
        <taxon>Eukaryota</taxon>
        <taxon>Viridiplantae</taxon>
        <taxon>Streptophyta</taxon>
        <taxon>Embryophyta</taxon>
        <taxon>Tracheophyta</taxon>
        <taxon>Spermatophyta</taxon>
        <taxon>Magnoliopsida</taxon>
        <taxon>eudicotyledons</taxon>
        <taxon>Gunneridae</taxon>
        <taxon>Pentapetalae</taxon>
        <taxon>rosids</taxon>
        <taxon>malvids</taxon>
        <taxon>Sapindales</taxon>
        <taxon>Sapindaceae</taxon>
        <taxon>Hippocastanoideae</taxon>
        <taxon>Acereae</taxon>
        <taxon>Acer</taxon>
    </lineage>
</organism>
<gene>
    <name evidence="2" type="ORF">LWI29_026071</name>
</gene>
<evidence type="ECO:0000313" key="3">
    <source>
        <dbReference type="Proteomes" id="UP001168877"/>
    </source>
</evidence>
<name>A0AA39W2W8_ACESA</name>
<feature type="compositionally biased region" description="Low complexity" evidence="1">
    <location>
        <begin position="95"/>
        <end position="107"/>
    </location>
</feature>
<comment type="caution">
    <text evidence="2">The sequence shown here is derived from an EMBL/GenBank/DDBJ whole genome shotgun (WGS) entry which is preliminary data.</text>
</comment>
<reference evidence="2" key="2">
    <citation type="submission" date="2023-06" db="EMBL/GenBank/DDBJ databases">
        <authorList>
            <person name="Swenson N.G."/>
            <person name="Wegrzyn J.L."/>
            <person name="Mcevoy S.L."/>
        </authorList>
    </citation>
    <scope>NUCLEOTIDE SEQUENCE</scope>
    <source>
        <strain evidence="2">NS2018</strain>
        <tissue evidence="2">Leaf</tissue>
    </source>
</reference>
<keyword evidence="3" id="KW-1185">Reference proteome</keyword>
<feature type="region of interest" description="Disordered" evidence="1">
    <location>
        <begin position="80"/>
        <end position="146"/>
    </location>
</feature>
<dbReference type="EMBL" id="JAUESC010000003">
    <property type="protein sequence ID" value="KAK0601645.1"/>
    <property type="molecule type" value="Genomic_DNA"/>
</dbReference>
<proteinExistence type="predicted"/>
<evidence type="ECO:0000256" key="1">
    <source>
        <dbReference type="SAM" id="MobiDB-lite"/>
    </source>
</evidence>
<feature type="region of interest" description="Disordered" evidence="1">
    <location>
        <begin position="357"/>
        <end position="382"/>
    </location>
</feature>
<accession>A0AA39W2W8</accession>
<dbReference type="AlphaFoldDB" id="A0AA39W2W8"/>
<reference evidence="2" key="1">
    <citation type="journal article" date="2022" name="Plant J.">
        <title>Strategies of tolerance reflected in two North American maple genomes.</title>
        <authorList>
            <person name="McEvoy S.L."/>
            <person name="Sezen U.U."/>
            <person name="Trouern-Trend A."/>
            <person name="McMahon S.M."/>
            <person name="Schaberg P.G."/>
            <person name="Yang J."/>
            <person name="Wegrzyn J.L."/>
            <person name="Swenson N.G."/>
        </authorList>
    </citation>
    <scope>NUCLEOTIDE SEQUENCE</scope>
    <source>
        <strain evidence="2">NS2018</strain>
    </source>
</reference>
<protein>
    <submittedName>
        <fullName evidence="2">Uncharacterized protein</fullName>
    </submittedName>
</protein>